<keyword evidence="1" id="KW-0732">Signal</keyword>
<reference evidence="2" key="1">
    <citation type="submission" date="2016-07" db="EMBL/GenBank/DDBJ databases">
        <title>Microvirga ossetica sp. nov. a new species of rhizobia isolated from root nodules of the legume species Vicia alpestris Steven originated from North Ossetia region in the Caucasus.</title>
        <authorList>
            <person name="Safronova V.I."/>
            <person name="Kuznetsova I.G."/>
            <person name="Sazanova A.L."/>
            <person name="Belimov A."/>
            <person name="Andronov E."/>
            <person name="Osledkin Y.S."/>
            <person name="Onishchuk O.P."/>
            <person name="Kurchak O.N."/>
            <person name="Shaposhnikov A.I."/>
            <person name="Willems A."/>
            <person name="Tikhonovich I.A."/>
        </authorList>
    </citation>
    <scope>NUCLEOTIDE SEQUENCE [LARGE SCALE GENOMIC DNA]</scope>
    <source>
        <strain evidence="2">V5/3M</strain>
        <plasmid evidence="2">unnamed5</plasmid>
    </source>
</reference>
<sequence length="235" mass="25260">MSSNSLKVVAITAGLLFGSFAVHAQQGSPDNSAPSSNALPADKCAEFNSLLSSIDSTGAAGNPDQVEKRYGRLVDAAKIGEACAKSITESFRNLRGQAGSPPSWAKIEQELDKLIEAQRNFIDKIEGTGGLIEEANRSGSVIQKRIEEAQRVYPDQVDREKERLARLTEIAAATTVQKDGLAKAIRDIQAAKPRIAFAESGKQFDVTVNALDRFNKALEDFTKKMPKPVPGESGT</sequence>
<accession>A0A1B2EZS7</accession>
<proteinExistence type="predicted"/>
<name>A0A1B2EZS7_9HYPH</name>
<dbReference type="RefSeq" id="WP_099516271.1">
    <property type="nucleotide sequence ID" value="NZ_CP016621.1"/>
</dbReference>
<dbReference type="KEGG" id="moc:BB934_45610"/>
<evidence type="ECO:0008006" key="3">
    <source>
        <dbReference type="Google" id="ProtNLM"/>
    </source>
</evidence>
<organism evidence="2">
    <name type="scientific">Microvirga ossetica</name>
    <dbReference type="NCBI Taxonomy" id="1882682"/>
    <lineage>
        <taxon>Bacteria</taxon>
        <taxon>Pseudomonadati</taxon>
        <taxon>Pseudomonadota</taxon>
        <taxon>Alphaproteobacteria</taxon>
        <taxon>Hyphomicrobiales</taxon>
        <taxon>Methylobacteriaceae</taxon>
        <taxon>Microvirga</taxon>
    </lineage>
</organism>
<protein>
    <recommendedName>
        <fullName evidence="3">NarX-like N-terminal domain-containing protein</fullName>
    </recommendedName>
</protein>
<gene>
    <name evidence="2" type="ORF">BB934_45610</name>
</gene>
<evidence type="ECO:0000256" key="1">
    <source>
        <dbReference type="SAM" id="SignalP"/>
    </source>
</evidence>
<keyword evidence="2" id="KW-0614">Plasmid</keyword>
<dbReference type="AlphaFoldDB" id="A0A1B2EZS7"/>
<dbReference type="EMBL" id="CP016621">
    <property type="protein sequence ID" value="ANY85500.1"/>
    <property type="molecule type" value="Genomic_DNA"/>
</dbReference>
<feature type="signal peptide" evidence="1">
    <location>
        <begin position="1"/>
        <end position="24"/>
    </location>
</feature>
<feature type="chain" id="PRO_5008536348" description="NarX-like N-terminal domain-containing protein" evidence="1">
    <location>
        <begin position="25"/>
        <end position="235"/>
    </location>
</feature>
<evidence type="ECO:0000313" key="2">
    <source>
        <dbReference type="EMBL" id="ANY85500.1"/>
    </source>
</evidence>
<geneLocation type="plasmid" evidence="2">
    <name>unnamed5</name>
</geneLocation>